<accession>A0A445DJX9</accession>
<dbReference type="SUPFAM" id="SSF54001">
    <property type="entry name" value="Cysteine proteinases"/>
    <property type="match status" value="1"/>
</dbReference>
<evidence type="ECO:0000256" key="1">
    <source>
        <dbReference type="ARBA" id="ARBA00005234"/>
    </source>
</evidence>
<sequence>MVTYQSNKCPSLHQRKQTLAASTNRRRRLSEWEIAAAIRRTQEPPSSCSRSSRGLLRVMCLHLASLLCARLLAPPSASECSSCARWLLLVVRGCLCSILPPSVTGVSSQSLASRGSPVSSPAAETTRGVISCFVAFRGVVAHSASAVGSLLASTFKCELGAGEDNNIFLELIQTKVVSAASCTSSTLFSALRYLKKRKCTPNLRNEQIFVELDRTMEGFAADFGLYGNSTSGFASSRWDWSFLSNAHVNNSAPFTRLDPKDKSKTVGLEAESKAVAQDCGKGCNNCMPMQIEIQGLKEEMKRQSQKMDEMAVLLRQLVLKADADPSVDVKTVASTTKSRRRSTSKQKGMRKDTPIDVPDYSSDHLAFRHSRRKRKTSSTGTPKQIISGKNDKLTRTLFSDKDEAKDQKERTPQTNKIGPSRPATHIGERPYVDLAVQGFDPNQAEVGDKIPKNTVFTFYPRKEMRLAGTDLTVAAYIFGMGKDKRKILVSDLHCFGDREAFQTLVPGRRIVDDIIILVATMLTYNSGRLIWYLPPTFAQLACGRGHFHGGTAKWIRDKYMANIDEVLKIYVPIWHDDHWFLLVIDMLAKQLLYLDSTRSAKQRDSHVLQIKKVALFLEEIVLDESWYACKRHKRPTISEFKLVEPEVNQQEVGT</sequence>
<proteinExistence type="inferred from homology"/>
<dbReference type="InterPro" id="IPR003653">
    <property type="entry name" value="Peptidase_C48_C"/>
</dbReference>
<keyword evidence="2" id="KW-0645">Protease</keyword>
<evidence type="ECO:0000256" key="2">
    <source>
        <dbReference type="ARBA" id="ARBA00022670"/>
    </source>
</evidence>
<protein>
    <recommendedName>
        <fullName evidence="5">Ubiquitin-like protease family profile domain-containing protein</fullName>
    </recommendedName>
</protein>
<evidence type="ECO:0000313" key="6">
    <source>
        <dbReference type="EMBL" id="RYR63479.1"/>
    </source>
</evidence>
<organism evidence="6 7">
    <name type="scientific">Arachis hypogaea</name>
    <name type="common">Peanut</name>
    <dbReference type="NCBI Taxonomy" id="3818"/>
    <lineage>
        <taxon>Eukaryota</taxon>
        <taxon>Viridiplantae</taxon>
        <taxon>Streptophyta</taxon>
        <taxon>Embryophyta</taxon>
        <taxon>Tracheophyta</taxon>
        <taxon>Spermatophyta</taxon>
        <taxon>Magnoliopsida</taxon>
        <taxon>eudicotyledons</taxon>
        <taxon>Gunneridae</taxon>
        <taxon>Pentapetalae</taxon>
        <taxon>rosids</taxon>
        <taxon>fabids</taxon>
        <taxon>Fabales</taxon>
        <taxon>Fabaceae</taxon>
        <taxon>Papilionoideae</taxon>
        <taxon>50 kb inversion clade</taxon>
        <taxon>dalbergioids sensu lato</taxon>
        <taxon>Dalbergieae</taxon>
        <taxon>Pterocarpus clade</taxon>
        <taxon>Arachis</taxon>
    </lineage>
</organism>
<feature type="region of interest" description="Disordered" evidence="4">
    <location>
        <begin position="328"/>
        <end position="426"/>
    </location>
</feature>
<dbReference type="InterPro" id="IPR038765">
    <property type="entry name" value="Papain-like_cys_pep_sf"/>
</dbReference>
<dbReference type="AlphaFoldDB" id="A0A445DJX9"/>
<keyword evidence="7" id="KW-1185">Reference proteome</keyword>
<dbReference type="GO" id="GO:0008234">
    <property type="term" value="F:cysteine-type peptidase activity"/>
    <property type="evidence" value="ECO:0007669"/>
    <property type="project" value="InterPro"/>
</dbReference>
<comment type="caution">
    <text evidence="6">The sequence shown here is derived from an EMBL/GenBank/DDBJ whole genome shotgun (WGS) entry which is preliminary data.</text>
</comment>
<dbReference type="EMBL" id="SDMP01000004">
    <property type="protein sequence ID" value="RYR63479.1"/>
    <property type="molecule type" value="Genomic_DNA"/>
</dbReference>
<gene>
    <name evidence="6" type="ORF">Ahy_A04g021290</name>
</gene>
<reference evidence="6 7" key="1">
    <citation type="submission" date="2019-01" db="EMBL/GenBank/DDBJ databases">
        <title>Sequencing of cultivated peanut Arachis hypogaea provides insights into genome evolution and oil improvement.</title>
        <authorList>
            <person name="Chen X."/>
        </authorList>
    </citation>
    <scope>NUCLEOTIDE SEQUENCE [LARGE SCALE GENOMIC DNA]</scope>
    <source>
        <strain evidence="7">cv. Fuhuasheng</strain>
        <tissue evidence="6">Leaves</tissue>
    </source>
</reference>
<keyword evidence="3" id="KW-0378">Hydrolase</keyword>
<dbReference type="GO" id="GO:0006508">
    <property type="term" value="P:proteolysis"/>
    <property type="evidence" value="ECO:0007669"/>
    <property type="project" value="UniProtKB-KW"/>
</dbReference>
<dbReference type="Proteomes" id="UP000289738">
    <property type="component" value="Chromosome A04"/>
</dbReference>
<comment type="similarity">
    <text evidence="1">Belongs to the peptidase C48 family.</text>
</comment>
<dbReference type="Gene3D" id="3.40.395.10">
    <property type="entry name" value="Adenoviral Proteinase, Chain A"/>
    <property type="match status" value="1"/>
</dbReference>
<dbReference type="PROSITE" id="PS50600">
    <property type="entry name" value="ULP_PROTEASE"/>
    <property type="match status" value="1"/>
</dbReference>
<feature type="compositionally biased region" description="Basic residues" evidence="4">
    <location>
        <begin position="337"/>
        <end position="348"/>
    </location>
</feature>
<feature type="compositionally biased region" description="Basic and acidic residues" evidence="4">
    <location>
        <begin position="389"/>
        <end position="411"/>
    </location>
</feature>
<feature type="domain" description="Ubiquitin-like protease family profile" evidence="5">
    <location>
        <begin position="485"/>
        <end position="654"/>
    </location>
</feature>
<evidence type="ECO:0000259" key="5">
    <source>
        <dbReference type="PROSITE" id="PS50600"/>
    </source>
</evidence>
<evidence type="ECO:0000313" key="7">
    <source>
        <dbReference type="Proteomes" id="UP000289738"/>
    </source>
</evidence>
<feature type="compositionally biased region" description="Basic residues" evidence="4">
    <location>
        <begin position="367"/>
        <end position="376"/>
    </location>
</feature>
<dbReference type="Pfam" id="PF02902">
    <property type="entry name" value="Peptidase_C48"/>
    <property type="match status" value="1"/>
</dbReference>
<evidence type="ECO:0000256" key="4">
    <source>
        <dbReference type="SAM" id="MobiDB-lite"/>
    </source>
</evidence>
<evidence type="ECO:0000256" key="3">
    <source>
        <dbReference type="ARBA" id="ARBA00022801"/>
    </source>
</evidence>
<name>A0A445DJX9_ARAHY</name>